<comment type="caution">
    <text evidence="2">The sequence shown here is derived from an EMBL/GenBank/DDBJ whole genome shotgun (WGS) entry which is preliminary data.</text>
</comment>
<dbReference type="EMBL" id="QNGE01015338">
    <property type="protein sequence ID" value="KAA3670068.1"/>
    <property type="molecule type" value="Genomic_DNA"/>
</dbReference>
<protein>
    <recommendedName>
        <fullName evidence="4">Integrase catalytic domain-containing protein</fullName>
    </recommendedName>
</protein>
<dbReference type="InterPro" id="IPR036397">
    <property type="entry name" value="RNaseH_sf"/>
</dbReference>
<gene>
    <name evidence="2" type="ORF">DEA37_0000446</name>
    <name evidence="1" type="ORF">DEA37_0004839</name>
</gene>
<evidence type="ECO:0000313" key="1">
    <source>
        <dbReference type="EMBL" id="KAA3670044.1"/>
    </source>
</evidence>
<dbReference type="Proteomes" id="UP000324629">
    <property type="component" value="Unassembled WGS sequence"/>
</dbReference>
<evidence type="ECO:0000313" key="2">
    <source>
        <dbReference type="EMBL" id="KAA3670068.1"/>
    </source>
</evidence>
<dbReference type="EMBL" id="QNGE01015810">
    <property type="protein sequence ID" value="KAA3670044.1"/>
    <property type="molecule type" value="Genomic_DNA"/>
</dbReference>
<reference evidence="2 3" key="1">
    <citation type="journal article" date="2019" name="Gigascience">
        <title>Whole-genome sequence of the oriental lung fluke Paragonimus westermani.</title>
        <authorList>
            <person name="Oey H."/>
            <person name="Zakrzewski M."/>
            <person name="Narain K."/>
            <person name="Devi K.R."/>
            <person name="Agatsuma T."/>
            <person name="Nawaratna S."/>
            <person name="Gobert G.N."/>
            <person name="Jones M.K."/>
            <person name="Ragan M.A."/>
            <person name="McManus D.P."/>
            <person name="Krause L."/>
        </authorList>
    </citation>
    <scope>NUCLEOTIDE SEQUENCE [LARGE SCALE GENOMIC DNA]</scope>
    <source>
        <strain evidence="2 3">IND2009</strain>
    </source>
</reference>
<proteinExistence type="predicted"/>
<dbReference type="GO" id="GO:0003676">
    <property type="term" value="F:nucleic acid binding"/>
    <property type="evidence" value="ECO:0007669"/>
    <property type="project" value="InterPro"/>
</dbReference>
<sequence length="214" mass="24223">MSAHSFMITLKLSVDRPDIPEAMHRDNGTSVVDSELKKRLQALYHGKIADCSLIRKTDLHFNPNEASHRNGVRERMIRTTRRILASITHQHVVNEEALLSWVVETEPIIDSRPVVPIYGNSQNPRILGPNALLLLQPNKDPLNKEFTVRALYRKLETYRTSRIHGSEAVATRTSPRCKIITRGSLAHVILIQEMSSLSLSRELIKLIYGNPAHA</sequence>
<dbReference type="AlphaFoldDB" id="A0A5J4N3R4"/>
<keyword evidence="3" id="KW-1185">Reference proteome</keyword>
<organism evidence="2 3">
    <name type="scientific">Paragonimus westermani</name>
    <dbReference type="NCBI Taxonomy" id="34504"/>
    <lineage>
        <taxon>Eukaryota</taxon>
        <taxon>Metazoa</taxon>
        <taxon>Spiralia</taxon>
        <taxon>Lophotrochozoa</taxon>
        <taxon>Platyhelminthes</taxon>
        <taxon>Trematoda</taxon>
        <taxon>Digenea</taxon>
        <taxon>Plagiorchiida</taxon>
        <taxon>Troglotremata</taxon>
        <taxon>Troglotrematidae</taxon>
        <taxon>Paragonimus</taxon>
    </lineage>
</organism>
<evidence type="ECO:0000313" key="3">
    <source>
        <dbReference type="Proteomes" id="UP000324629"/>
    </source>
</evidence>
<dbReference type="PANTHER" id="PTHR47331">
    <property type="entry name" value="PHD-TYPE DOMAIN-CONTAINING PROTEIN"/>
    <property type="match status" value="1"/>
</dbReference>
<name>A0A5J4N3R4_9TREM</name>
<dbReference type="Gene3D" id="3.30.420.10">
    <property type="entry name" value="Ribonuclease H-like superfamily/Ribonuclease H"/>
    <property type="match status" value="1"/>
</dbReference>
<evidence type="ECO:0008006" key="4">
    <source>
        <dbReference type="Google" id="ProtNLM"/>
    </source>
</evidence>
<accession>A0A5J4N3R4</accession>